<dbReference type="GO" id="GO:0046872">
    <property type="term" value="F:metal ion binding"/>
    <property type="evidence" value="ECO:0007669"/>
    <property type="project" value="UniProtKB-KW"/>
</dbReference>
<dbReference type="InterPro" id="IPR005135">
    <property type="entry name" value="Endo/exonuclease/phosphatase"/>
</dbReference>
<evidence type="ECO:0000256" key="7">
    <source>
        <dbReference type="RuleBase" id="RU362131"/>
    </source>
</evidence>
<reference evidence="9 10" key="1">
    <citation type="journal article" date="2018" name="Cell">
        <title>The Chara Genome: Secondary Complexity and Implications for Plant Terrestrialization.</title>
        <authorList>
            <person name="Nishiyama T."/>
            <person name="Sakayama H."/>
            <person name="Vries J.D."/>
            <person name="Buschmann H."/>
            <person name="Saint-Marcoux D."/>
            <person name="Ullrich K.K."/>
            <person name="Haas F.B."/>
            <person name="Vanderstraeten L."/>
            <person name="Becker D."/>
            <person name="Lang D."/>
            <person name="Vosolsobe S."/>
            <person name="Rombauts S."/>
            <person name="Wilhelmsson P.K.I."/>
            <person name="Janitza P."/>
            <person name="Kern R."/>
            <person name="Heyl A."/>
            <person name="Rumpler F."/>
            <person name="Villalobos L.I.A.C."/>
            <person name="Clay J.M."/>
            <person name="Skokan R."/>
            <person name="Toyoda A."/>
            <person name="Suzuki Y."/>
            <person name="Kagoshima H."/>
            <person name="Schijlen E."/>
            <person name="Tajeshwar N."/>
            <person name="Catarino B."/>
            <person name="Hetherington A.J."/>
            <person name="Saltykova A."/>
            <person name="Bonnot C."/>
            <person name="Breuninger H."/>
            <person name="Symeonidi A."/>
            <person name="Radhakrishnan G.V."/>
            <person name="Van Nieuwerburgh F."/>
            <person name="Deforce D."/>
            <person name="Chang C."/>
            <person name="Karol K.G."/>
            <person name="Hedrich R."/>
            <person name="Ulvskov P."/>
            <person name="Glockner G."/>
            <person name="Delwiche C.F."/>
            <person name="Petrasek J."/>
            <person name="Van de Peer Y."/>
            <person name="Friml J."/>
            <person name="Beilby M."/>
            <person name="Dolan L."/>
            <person name="Kohara Y."/>
            <person name="Sugano S."/>
            <person name="Fujiyama A."/>
            <person name="Delaux P.-M."/>
            <person name="Quint M."/>
            <person name="TheiBen G."/>
            <person name="Hagemann M."/>
            <person name="Harholt J."/>
            <person name="Dunand C."/>
            <person name="Zachgo S."/>
            <person name="Langdale J."/>
            <person name="Maumus F."/>
            <person name="Straeten D.V.D."/>
            <person name="Gould S.B."/>
            <person name="Rensing S.A."/>
        </authorList>
    </citation>
    <scope>NUCLEOTIDE SEQUENCE [LARGE SCALE GENOMIC DNA]</scope>
    <source>
        <strain evidence="9 10">S276</strain>
    </source>
</reference>
<keyword evidence="3" id="KW-0378">Hydrolase</keyword>
<comment type="caution">
    <text evidence="9">The sequence shown here is derived from an EMBL/GenBank/DDBJ whole genome shotgun (WGS) entry which is preliminary data.</text>
</comment>
<evidence type="ECO:0000313" key="9">
    <source>
        <dbReference type="EMBL" id="GBG89045.1"/>
    </source>
</evidence>
<dbReference type="GO" id="GO:0006284">
    <property type="term" value="P:base-excision repair"/>
    <property type="evidence" value="ECO:0007669"/>
    <property type="project" value="TreeGrafter"/>
</dbReference>
<evidence type="ECO:0000256" key="6">
    <source>
        <dbReference type="PIRSR" id="PIRSR604808-3"/>
    </source>
</evidence>
<dbReference type="GO" id="GO:0003906">
    <property type="term" value="F:DNA-(apurinic or apyrimidinic site) endonuclease activity"/>
    <property type="evidence" value="ECO:0007669"/>
    <property type="project" value="TreeGrafter"/>
</dbReference>
<dbReference type="InterPro" id="IPR036691">
    <property type="entry name" value="Endo/exonu/phosph_ase_sf"/>
</dbReference>
<keyword evidence="2 5" id="KW-0479">Metal-binding</keyword>
<keyword evidence="10" id="KW-1185">Reference proteome</keyword>
<dbReference type="PANTHER" id="PTHR22748">
    <property type="entry name" value="AP ENDONUCLEASE"/>
    <property type="match status" value="1"/>
</dbReference>
<feature type="site" description="Transition state stabilizer" evidence="6">
    <location>
        <position position="182"/>
    </location>
</feature>
<comment type="cofactor">
    <cofactor evidence="5 7">
        <name>Mg(2+)</name>
        <dbReference type="ChEBI" id="CHEBI:18420"/>
    </cofactor>
    <cofactor evidence="5 7">
        <name>Mn(2+)</name>
        <dbReference type="ChEBI" id="CHEBI:29035"/>
    </cofactor>
    <text evidence="5 7">Probably binds two magnesium or manganese ions per subunit.</text>
</comment>
<dbReference type="NCBIfam" id="TIGR00633">
    <property type="entry name" value="xth"/>
    <property type="match status" value="1"/>
</dbReference>
<dbReference type="Pfam" id="PF03372">
    <property type="entry name" value="Exo_endo_phos"/>
    <property type="match status" value="1"/>
</dbReference>
<keyword evidence="7" id="KW-0227">DNA damage</keyword>
<evidence type="ECO:0000256" key="5">
    <source>
        <dbReference type="PIRSR" id="PIRSR604808-2"/>
    </source>
</evidence>
<dbReference type="GO" id="GO:0008081">
    <property type="term" value="F:phosphoric diester hydrolase activity"/>
    <property type="evidence" value="ECO:0007669"/>
    <property type="project" value="TreeGrafter"/>
</dbReference>
<evidence type="ECO:0000256" key="3">
    <source>
        <dbReference type="ARBA" id="ARBA00022801"/>
    </source>
</evidence>
<name>A0A388M3H8_CHABU</name>
<keyword evidence="7" id="KW-0234">DNA repair</keyword>
<organism evidence="9 10">
    <name type="scientific">Chara braunii</name>
    <name type="common">Braun's stonewort</name>
    <dbReference type="NCBI Taxonomy" id="69332"/>
    <lineage>
        <taxon>Eukaryota</taxon>
        <taxon>Viridiplantae</taxon>
        <taxon>Streptophyta</taxon>
        <taxon>Charophyceae</taxon>
        <taxon>Charales</taxon>
        <taxon>Characeae</taxon>
        <taxon>Chara</taxon>
    </lineage>
</organism>
<keyword evidence="5" id="KW-0464">Manganese</keyword>
<dbReference type="PROSITE" id="PS51435">
    <property type="entry name" value="AP_NUCLEASE_F1_4"/>
    <property type="match status" value="1"/>
</dbReference>
<dbReference type="Gene3D" id="3.60.10.10">
    <property type="entry name" value="Endonuclease/exonuclease/phosphatase"/>
    <property type="match status" value="1"/>
</dbReference>
<evidence type="ECO:0000256" key="1">
    <source>
        <dbReference type="ARBA" id="ARBA00007092"/>
    </source>
</evidence>
<evidence type="ECO:0000259" key="8">
    <source>
        <dbReference type="Pfam" id="PF03372"/>
    </source>
</evidence>
<dbReference type="GO" id="GO:0005634">
    <property type="term" value="C:nucleus"/>
    <property type="evidence" value="ECO:0007669"/>
    <property type="project" value="TreeGrafter"/>
</dbReference>
<evidence type="ECO:0000256" key="2">
    <source>
        <dbReference type="ARBA" id="ARBA00022723"/>
    </source>
</evidence>
<dbReference type="InterPro" id="IPR004808">
    <property type="entry name" value="AP_endonuc_1"/>
</dbReference>
<dbReference type="AlphaFoldDB" id="A0A388M3H8"/>
<comment type="similarity">
    <text evidence="1 7">Belongs to the DNA repair enzymes AP/ExoA family.</text>
</comment>
<dbReference type="PROSITE" id="PS00726">
    <property type="entry name" value="AP_NUCLEASE_F1_1"/>
    <property type="match status" value="1"/>
</dbReference>
<dbReference type="EMBL" id="BFEA01000711">
    <property type="protein sequence ID" value="GBG89045.1"/>
    <property type="molecule type" value="Genomic_DNA"/>
</dbReference>
<feature type="domain" description="Endonuclease/exonuclease/phosphatase" evidence="8">
    <location>
        <begin position="17"/>
        <end position="195"/>
    </location>
</feature>
<dbReference type="STRING" id="69332.A0A388M3H8"/>
<dbReference type="InterPro" id="IPR020847">
    <property type="entry name" value="AP_endonuclease_F1_BS"/>
</dbReference>
<dbReference type="Proteomes" id="UP000265515">
    <property type="component" value="Unassembled WGS sequence"/>
</dbReference>
<dbReference type="Gramene" id="GBG89045">
    <property type="protein sequence ID" value="GBG89045"/>
    <property type="gene ID" value="CBR_g48654"/>
</dbReference>
<gene>
    <name evidence="9" type="ORF">CBR_g48654</name>
</gene>
<protein>
    <recommendedName>
        <fullName evidence="8">Endonuclease/exonuclease/phosphatase domain-containing protein</fullName>
    </recommendedName>
</protein>
<feature type="binding site" evidence="5">
    <location>
        <position position="20"/>
    </location>
    <ligand>
        <name>Mg(2+)</name>
        <dbReference type="ChEBI" id="CHEBI:18420"/>
        <label>1</label>
    </ligand>
</feature>
<sequence length="233" mass="26196">MVEGQQVKEAPSCLRIVSWNVNGVATTLKEVINRYGTVEHFFEKEIKADIVCIQEAKIQEEKLEKWLALVPGFDSYWAFSREKKGYSGVATYVKEALLPLDACADCLGNSTGQSEEDIDREGRVICTDHGSFMLVNVYVPNAGEKPLRPRIDFKMKFLRMLRNKCDEFVRKGKHVIIVGDLNISHKDGDVHRSFNLLEMYSSVLQSCGLHAVLLLLKLGLRSKMAGGATRKDS</sequence>
<dbReference type="GO" id="GO:0008311">
    <property type="term" value="F:double-stranded DNA 3'-5' DNA exonuclease activity"/>
    <property type="evidence" value="ECO:0007669"/>
    <property type="project" value="TreeGrafter"/>
</dbReference>
<feature type="binding site" evidence="5">
    <location>
        <position position="182"/>
    </location>
    <ligand>
        <name>Mg(2+)</name>
        <dbReference type="ChEBI" id="CHEBI:18420"/>
        <label>1</label>
    </ligand>
</feature>
<evidence type="ECO:0000256" key="4">
    <source>
        <dbReference type="ARBA" id="ARBA00022842"/>
    </source>
</evidence>
<keyword evidence="4 5" id="KW-0460">Magnesium</keyword>
<evidence type="ECO:0000313" key="10">
    <source>
        <dbReference type="Proteomes" id="UP000265515"/>
    </source>
</evidence>
<feature type="binding site" evidence="5">
    <location>
        <position position="55"/>
    </location>
    <ligand>
        <name>Mg(2+)</name>
        <dbReference type="ChEBI" id="CHEBI:18420"/>
        <label>1</label>
    </ligand>
</feature>
<proteinExistence type="inferred from homology"/>
<dbReference type="GO" id="GO:0003677">
    <property type="term" value="F:DNA binding"/>
    <property type="evidence" value="ECO:0007669"/>
    <property type="project" value="InterPro"/>
</dbReference>
<dbReference type="SUPFAM" id="SSF56219">
    <property type="entry name" value="DNase I-like"/>
    <property type="match status" value="1"/>
</dbReference>
<dbReference type="PANTHER" id="PTHR22748:SF20">
    <property type="entry name" value="DNA-(APURINIC OR APYRIMIDINIC SITE) ENDONUCLEASE"/>
    <property type="match status" value="1"/>
</dbReference>
<dbReference type="OrthoDB" id="391817at2759"/>
<accession>A0A388M3H8</accession>
<feature type="binding site" evidence="5">
    <location>
        <position position="180"/>
    </location>
    <ligand>
        <name>Mg(2+)</name>
        <dbReference type="ChEBI" id="CHEBI:18420"/>
        <label>1</label>
    </ligand>
</feature>